<evidence type="ECO:0000256" key="2">
    <source>
        <dbReference type="SAM" id="MobiDB-lite"/>
    </source>
</evidence>
<name>A0A4P9Z4G2_9FUNG</name>
<feature type="compositionally biased region" description="Low complexity" evidence="2">
    <location>
        <begin position="39"/>
        <end position="48"/>
    </location>
</feature>
<evidence type="ECO:0000313" key="4">
    <source>
        <dbReference type="Proteomes" id="UP000278143"/>
    </source>
</evidence>
<dbReference type="EMBL" id="KZ989347">
    <property type="protein sequence ID" value="RKP26731.1"/>
    <property type="molecule type" value="Genomic_DNA"/>
</dbReference>
<dbReference type="AlphaFoldDB" id="A0A4P9Z4G2"/>
<feature type="coiled-coil region" evidence="1">
    <location>
        <begin position="287"/>
        <end position="314"/>
    </location>
</feature>
<dbReference type="Proteomes" id="UP000278143">
    <property type="component" value="Unassembled WGS sequence"/>
</dbReference>
<dbReference type="OrthoDB" id="5580481at2759"/>
<organism evidence="3 4">
    <name type="scientific">Syncephalis pseudoplumigaleata</name>
    <dbReference type="NCBI Taxonomy" id="1712513"/>
    <lineage>
        <taxon>Eukaryota</taxon>
        <taxon>Fungi</taxon>
        <taxon>Fungi incertae sedis</taxon>
        <taxon>Zoopagomycota</taxon>
        <taxon>Zoopagomycotina</taxon>
        <taxon>Zoopagomycetes</taxon>
        <taxon>Zoopagales</taxon>
        <taxon>Piptocephalidaceae</taxon>
        <taxon>Syncephalis</taxon>
    </lineage>
</organism>
<feature type="region of interest" description="Disordered" evidence="2">
    <location>
        <begin position="27"/>
        <end position="48"/>
    </location>
</feature>
<evidence type="ECO:0000313" key="3">
    <source>
        <dbReference type="EMBL" id="RKP26731.1"/>
    </source>
</evidence>
<proteinExistence type="predicted"/>
<keyword evidence="1" id="KW-0175">Coiled coil</keyword>
<keyword evidence="4" id="KW-1185">Reference proteome</keyword>
<accession>A0A4P9Z4G2</accession>
<reference evidence="4" key="1">
    <citation type="journal article" date="2018" name="Nat. Microbiol.">
        <title>Leveraging single-cell genomics to expand the fungal tree of life.</title>
        <authorList>
            <person name="Ahrendt S.R."/>
            <person name="Quandt C.A."/>
            <person name="Ciobanu D."/>
            <person name="Clum A."/>
            <person name="Salamov A."/>
            <person name="Andreopoulos B."/>
            <person name="Cheng J.F."/>
            <person name="Woyke T."/>
            <person name="Pelin A."/>
            <person name="Henrissat B."/>
            <person name="Reynolds N.K."/>
            <person name="Benny G.L."/>
            <person name="Smith M.E."/>
            <person name="James T.Y."/>
            <person name="Grigoriev I.V."/>
        </authorList>
    </citation>
    <scope>NUCLEOTIDE SEQUENCE [LARGE SCALE GENOMIC DNA]</scope>
    <source>
        <strain evidence="4">Benny S71-1</strain>
    </source>
</reference>
<gene>
    <name evidence="3" type="ORF">SYNPS1DRAFT_21564</name>
</gene>
<protein>
    <submittedName>
        <fullName evidence="3">Uncharacterized protein</fullName>
    </submittedName>
</protein>
<evidence type="ECO:0000256" key="1">
    <source>
        <dbReference type="SAM" id="Coils"/>
    </source>
</evidence>
<sequence length="441" mass="48295">MKHQDSSEAVNVEALYALLSHLDDLSGGTATPPVTPRSPTAATGAGAAAAQPPPVHVAQLLRAYCAGTDVAGLPTTPASLAATIRRIGEQCRSQPAYHAMVDRVCEAYPTLRRIHTAFAVGGPKDAAHWPGFLRTLRLDANEVGHAEVERDMERYLNNTARVGDDCRFRVWRVVLEAGIIADMGVSRRQLDALHAALGGDDRVHYSTLHALRSAYERQLSWPDVMHAVGGLVRMMKPNVWEDVQGNGGGVANVLREMGTRVRNVYGDPVDTLTRTESTYDSTNMYEIDDDDEDIMELERNANSYEEMLDAMEQGDDDDDEENRHMAHAFYTDSEGERSFHHYQHGGDGGNDAHSQMHYYDPDEYMYGGSQGGSPMLDRSEPDAAMLTALGPPVVASDPYVARVNTPEEQALSVMMDELVLEESTTGAADTSMVEGSQRRSN</sequence>